<dbReference type="InterPro" id="IPR027417">
    <property type="entry name" value="P-loop_NTPase"/>
</dbReference>
<keyword evidence="1" id="KW-0813">Transport</keyword>
<dbReference type="InterPro" id="IPR050093">
    <property type="entry name" value="ABC_SmlMolc_Importer"/>
</dbReference>
<dbReference type="SUPFAM" id="SSF52540">
    <property type="entry name" value="P-loop containing nucleoside triphosphate hydrolases"/>
    <property type="match status" value="1"/>
</dbReference>
<dbReference type="GO" id="GO:0016887">
    <property type="term" value="F:ATP hydrolysis activity"/>
    <property type="evidence" value="ECO:0007669"/>
    <property type="project" value="InterPro"/>
</dbReference>
<evidence type="ECO:0000256" key="2">
    <source>
        <dbReference type="ARBA" id="ARBA00022741"/>
    </source>
</evidence>
<proteinExistence type="predicted"/>
<reference evidence="6 7" key="1">
    <citation type="journal article" date="2015" name="Genome Announc.">
        <title>Expanding the biotechnology potential of lactobacilli through comparative genomics of 213 strains and associated genera.</title>
        <authorList>
            <person name="Sun Z."/>
            <person name="Harris H.M."/>
            <person name="McCann A."/>
            <person name="Guo C."/>
            <person name="Argimon S."/>
            <person name="Zhang W."/>
            <person name="Yang X."/>
            <person name="Jeffery I.B."/>
            <person name="Cooney J.C."/>
            <person name="Kagawa T.F."/>
            <person name="Liu W."/>
            <person name="Song Y."/>
            <person name="Salvetti E."/>
            <person name="Wrobel A."/>
            <person name="Rasinkangas P."/>
            <person name="Parkhill J."/>
            <person name="Rea M.C."/>
            <person name="O'Sullivan O."/>
            <person name="Ritari J."/>
            <person name="Douillard F.P."/>
            <person name="Paul Ross R."/>
            <person name="Yang R."/>
            <person name="Briner A.E."/>
            <person name="Felis G.E."/>
            <person name="de Vos W.M."/>
            <person name="Barrangou R."/>
            <person name="Klaenhammer T.R."/>
            <person name="Caufield P.W."/>
            <person name="Cui Y."/>
            <person name="Zhang H."/>
            <person name="O'Toole P.W."/>
        </authorList>
    </citation>
    <scope>NUCLEOTIDE SEQUENCE [LARGE SCALE GENOMIC DNA]</scope>
    <source>
        <strain evidence="6 7">DSM 23829</strain>
    </source>
</reference>
<dbReference type="STRING" id="1423781.FD06_GL000668"/>
<dbReference type="InterPro" id="IPR003439">
    <property type="entry name" value="ABC_transporter-like_ATP-bd"/>
</dbReference>
<evidence type="ECO:0000256" key="4">
    <source>
        <dbReference type="ARBA" id="ARBA00066388"/>
    </source>
</evidence>
<dbReference type="Proteomes" id="UP000052012">
    <property type="component" value="Unassembled WGS sequence"/>
</dbReference>
<keyword evidence="2" id="KW-0547">Nucleotide-binding</keyword>
<dbReference type="FunFam" id="3.40.50.300:FF:000425">
    <property type="entry name" value="Probable ABC transporter, ATP-binding subunit"/>
    <property type="match status" value="1"/>
</dbReference>
<dbReference type="PATRIC" id="fig|1423781.4.peg.682"/>
<feature type="domain" description="ABC transporter" evidence="5">
    <location>
        <begin position="8"/>
        <end position="242"/>
    </location>
</feature>
<evidence type="ECO:0000313" key="6">
    <source>
        <dbReference type="EMBL" id="KRM67517.1"/>
    </source>
</evidence>
<accession>A0A0R2AKI5</accession>
<evidence type="ECO:0000259" key="5">
    <source>
        <dbReference type="PROSITE" id="PS50893"/>
    </source>
</evidence>
<name>A0A0R2AKI5_9LACO</name>
<comment type="caution">
    <text evidence="6">The sequence shown here is derived from an EMBL/GenBank/DDBJ whole genome shotgun (WGS) entry which is preliminary data.</text>
</comment>
<dbReference type="EC" id="7.6.2.9" evidence="4"/>
<evidence type="ECO:0000256" key="1">
    <source>
        <dbReference type="ARBA" id="ARBA00022448"/>
    </source>
</evidence>
<dbReference type="InterPro" id="IPR017871">
    <property type="entry name" value="ABC_transporter-like_CS"/>
</dbReference>
<dbReference type="PROSITE" id="PS50893">
    <property type="entry name" value="ABC_TRANSPORTER_2"/>
    <property type="match status" value="1"/>
</dbReference>
<evidence type="ECO:0000313" key="7">
    <source>
        <dbReference type="Proteomes" id="UP000052012"/>
    </source>
</evidence>
<dbReference type="PANTHER" id="PTHR42781:SF4">
    <property type="entry name" value="SPERMIDINE_PUTRESCINE IMPORT ATP-BINDING PROTEIN POTA"/>
    <property type="match status" value="1"/>
</dbReference>
<dbReference type="GO" id="GO:0005524">
    <property type="term" value="F:ATP binding"/>
    <property type="evidence" value="ECO:0007669"/>
    <property type="project" value="UniProtKB-KW"/>
</dbReference>
<organism evidence="6 7">
    <name type="scientific">Apilactobacillus ozensis DSM 23829 = JCM 17196</name>
    <dbReference type="NCBI Taxonomy" id="1423781"/>
    <lineage>
        <taxon>Bacteria</taxon>
        <taxon>Bacillati</taxon>
        <taxon>Bacillota</taxon>
        <taxon>Bacilli</taxon>
        <taxon>Lactobacillales</taxon>
        <taxon>Lactobacillaceae</taxon>
        <taxon>Apilactobacillus</taxon>
    </lineage>
</organism>
<dbReference type="Gene3D" id="3.40.50.300">
    <property type="entry name" value="P-loop containing nucleotide triphosphate hydrolases"/>
    <property type="match status" value="1"/>
</dbReference>
<sequence length="246" mass="28032">MGSENKLIGFYNISKKYNNQVIVHNLNFNIKSGEFFVLIGPSGSGKTTILNMINRLVEPTNGRICIDLKDNKDYDLKKLRYSIGYVLQSYELFPNMNIAQNTGIKLRYSGMGLKSRKIKVKHLLDEVGLYYEKYANKMPSQLSGGEQQRVAIARALSTGNSIVLMDEPFSALDPISRNKMQELILKLHKKYKITIVFVTHDMNEAVKLGDRIAIVYNGNLQQVNTAEVIINNPKNKFVSSFFENYY</sequence>
<dbReference type="SMART" id="SM00382">
    <property type="entry name" value="AAA"/>
    <property type="match status" value="1"/>
</dbReference>
<keyword evidence="7" id="KW-1185">Reference proteome</keyword>
<dbReference type="PROSITE" id="PS00211">
    <property type="entry name" value="ABC_TRANSPORTER_1"/>
    <property type="match status" value="1"/>
</dbReference>
<dbReference type="EMBL" id="AYYQ01000036">
    <property type="protein sequence ID" value="KRM67517.1"/>
    <property type="molecule type" value="Genomic_DNA"/>
</dbReference>
<gene>
    <name evidence="6" type="ORF">FD06_GL000668</name>
</gene>
<evidence type="ECO:0000256" key="3">
    <source>
        <dbReference type="ARBA" id="ARBA00022840"/>
    </source>
</evidence>
<dbReference type="AlphaFoldDB" id="A0A0R2AKI5"/>
<dbReference type="InterPro" id="IPR003593">
    <property type="entry name" value="AAA+_ATPase"/>
</dbReference>
<keyword evidence="3" id="KW-0067">ATP-binding</keyword>
<dbReference type="GO" id="GO:0015418">
    <property type="term" value="F:ABC-type quaternary ammonium compound transporting activity"/>
    <property type="evidence" value="ECO:0007669"/>
    <property type="project" value="UniProtKB-EC"/>
</dbReference>
<dbReference type="Pfam" id="PF00005">
    <property type="entry name" value="ABC_tran"/>
    <property type="match status" value="1"/>
</dbReference>
<dbReference type="PANTHER" id="PTHR42781">
    <property type="entry name" value="SPERMIDINE/PUTRESCINE IMPORT ATP-BINDING PROTEIN POTA"/>
    <property type="match status" value="1"/>
</dbReference>
<protein>
    <recommendedName>
        <fullName evidence="4">ABC-type quaternary amine transporter</fullName>
        <ecNumber evidence="4">7.6.2.9</ecNumber>
    </recommendedName>
</protein>